<keyword evidence="15" id="KW-1185">Reference proteome</keyword>
<comment type="cofactor">
    <cofactor evidence="1">
        <name>[4Fe-4S] cluster</name>
        <dbReference type="ChEBI" id="CHEBI:49883"/>
    </cofactor>
</comment>
<protein>
    <recommendedName>
        <fullName evidence="10">PrdX deacylase domain-containing protein 1</fullName>
    </recommendedName>
</protein>
<dbReference type="PANTHER" id="PTHR30182">
    <property type="entry name" value="L-SERINE DEHYDRATASE"/>
    <property type="match status" value="1"/>
</dbReference>
<dbReference type="CDD" id="cd04335">
    <property type="entry name" value="PrdX_deacylase"/>
    <property type="match status" value="1"/>
</dbReference>
<evidence type="ECO:0000256" key="3">
    <source>
        <dbReference type="ARBA" id="ARBA00010201"/>
    </source>
</evidence>
<feature type="domain" description="YbaK/aminoacyl-tRNA synthetase-associated" evidence="13">
    <location>
        <begin position="384"/>
        <end position="506"/>
    </location>
</feature>
<name>A0A2A2K569_9BILA</name>
<dbReference type="FunFam" id="3.90.960.10:FF:000005">
    <property type="entry name" value="Putative prolyl-tRNA synthetase"/>
    <property type="match status" value="1"/>
</dbReference>
<dbReference type="GO" id="GO:0006094">
    <property type="term" value="P:gluconeogenesis"/>
    <property type="evidence" value="ECO:0007669"/>
    <property type="project" value="UniProtKB-KW"/>
</dbReference>
<comment type="pathway">
    <text evidence="2">Carbohydrate biosynthesis; gluconeogenesis.</text>
</comment>
<evidence type="ECO:0000256" key="10">
    <source>
        <dbReference type="ARBA" id="ARBA00031612"/>
    </source>
</evidence>
<dbReference type="Pfam" id="PF04073">
    <property type="entry name" value="tRNA_edit"/>
    <property type="match status" value="1"/>
</dbReference>
<dbReference type="InterPro" id="IPR036754">
    <property type="entry name" value="YbaK/aa-tRNA-synt-asso_dom_sf"/>
</dbReference>
<dbReference type="AlphaFoldDB" id="A0A2A2K569"/>
<accession>A0A2A2K569</accession>
<evidence type="ECO:0000256" key="8">
    <source>
        <dbReference type="ARBA" id="ARBA00023014"/>
    </source>
</evidence>
<reference evidence="14 15" key="1">
    <citation type="journal article" date="2017" name="Curr. Biol.">
        <title>Genome architecture and evolution of a unichromosomal asexual nematode.</title>
        <authorList>
            <person name="Fradin H."/>
            <person name="Zegar C."/>
            <person name="Gutwein M."/>
            <person name="Lucas J."/>
            <person name="Kovtun M."/>
            <person name="Corcoran D."/>
            <person name="Baugh L.R."/>
            <person name="Kiontke K."/>
            <person name="Gunsalus K."/>
            <person name="Fitch D.H."/>
            <person name="Piano F."/>
        </authorList>
    </citation>
    <scope>NUCLEOTIDE SEQUENCE [LARGE SCALE GENOMIC DNA]</scope>
    <source>
        <strain evidence="14">PF1309</strain>
    </source>
</reference>
<dbReference type="Proteomes" id="UP000218231">
    <property type="component" value="Unassembled WGS sequence"/>
</dbReference>
<feature type="domain" description="Serine dehydratase beta chain" evidence="12">
    <location>
        <begin position="1"/>
        <end position="129"/>
    </location>
</feature>
<dbReference type="GO" id="GO:0003941">
    <property type="term" value="F:L-serine ammonia-lyase activity"/>
    <property type="evidence" value="ECO:0007669"/>
    <property type="project" value="InterPro"/>
</dbReference>
<dbReference type="InterPro" id="IPR029009">
    <property type="entry name" value="ASB_dom_sf"/>
</dbReference>
<dbReference type="SUPFAM" id="SSF55826">
    <property type="entry name" value="YbaK/ProRS associated domain"/>
    <property type="match status" value="1"/>
</dbReference>
<keyword evidence="6" id="KW-0479">Metal-binding</keyword>
<dbReference type="EMBL" id="LIAE01009599">
    <property type="protein sequence ID" value="PAV69094.1"/>
    <property type="molecule type" value="Genomic_DNA"/>
</dbReference>
<keyword evidence="4" id="KW-0312">Gluconeogenesis</keyword>
<gene>
    <name evidence="14" type="ORF">WR25_16566</name>
</gene>
<evidence type="ECO:0000259" key="13">
    <source>
        <dbReference type="Pfam" id="PF04073"/>
    </source>
</evidence>
<keyword evidence="7" id="KW-0408">Iron</keyword>
<dbReference type="Gene3D" id="3.90.960.10">
    <property type="entry name" value="YbaK/aminoacyl-tRNA synthetase-associated domain"/>
    <property type="match status" value="1"/>
</dbReference>
<evidence type="ECO:0000256" key="4">
    <source>
        <dbReference type="ARBA" id="ARBA00022432"/>
    </source>
</evidence>
<sequence length="523" mass="55858">MRAAHAFASTLRASTFARIRCDLLGSLAWTGTGHATDTAVVLGLAGFLPDTIEPEQIDRVVEQARNDRSLIVAGRAIAFDPETDIVFDRDSETPVHPNTLRFSAFDADGAVVVSERWCSIGGGFIVPEDRVGDATLEEDEAPPPFPFRRAEELLAICRCHGLSIAEVMRANELSRTSAAELDAYLDRIIDVMMTCIDRGMQTDGILPGRLKVPRRARPLRQKLDGDRFRNRQAPHSIMDHVSLFAIAVNEENAAGGRIVTAPTNGAAGVVPAGEVGTASAMAAAGLAAVMGATDLQVENAAEIAMEHHLGMTCDPIAGLVQVPCIERNAFGAVKAINAASLALRGDGQHIVSLDQVIETMMRTGTDMHAKYKETSQGGLATIEHPPVYTVDQSTAIHDALPAAHTKNLFLKDKHKRLWLIVLPSDRRADLKAFAELLGAGKFSFGKADEMEQVLGVSPGSVTPLAIANTTPGEVSLVFDAAFAGADRIAVHPLRNTATVAMPFAALVTWLEARGHAVRTVALP</sequence>
<dbReference type="PANTHER" id="PTHR30182:SF1">
    <property type="entry name" value="L-SERINE DEHYDRATASE 1"/>
    <property type="match status" value="1"/>
</dbReference>
<dbReference type="STRING" id="2018661.A0A2A2K569"/>
<dbReference type="GO" id="GO:0046872">
    <property type="term" value="F:metal ion binding"/>
    <property type="evidence" value="ECO:0007669"/>
    <property type="project" value="UniProtKB-KW"/>
</dbReference>
<dbReference type="GO" id="GO:0051539">
    <property type="term" value="F:4 iron, 4 sulfur cluster binding"/>
    <property type="evidence" value="ECO:0007669"/>
    <property type="project" value="UniProtKB-KW"/>
</dbReference>
<dbReference type="InterPro" id="IPR005130">
    <property type="entry name" value="Ser_deHydtase-like_asu"/>
</dbReference>
<evidence type="ECO:0000256" key="7">
    <source>
        <dbReference type="ARBA" id="ARBA00023004"/>
    </source>
</evidence>
<dbReference type="Pfam" id="PF03313">
    <property type="entry name" value="SDH_alpha"/>
    <property type="match status" value="2"/>
</dbReference>
<keyword evidence="8" id="KW-0411">Iron-sulfur</keyword>
<dbReference type="InterPro" id="IPR051318">
    <property type="entry name" value="Fe-S_L-Ser"/>
</dbReference>
<evidence type="ECO:0000259" key="11">
    <source>
        <dbReference type="Pfam" id="PF03313"/>
    </source>
</evidence>
<evidence type="ECO:0000259" key="12">
    <source>
        <dbReference type="Pfam" id="PF03315"/>
    </source>
</evidence>
<dbReference type="InterPro" id="IPR005131">
    <property type="entry name" value="Ser_deHydtase_bsu"/>
</dbReference>
<evidence type="ECO:0000313" key="14">
    <source>
        <dbReference type="EMBL" id="PAV69094.1"/>
    </source>
</evidence>
<feature type="domain" description="Serine dehydratase-like alpha subunit" evidence="11">
    <location>
        <begin position="273"/>
        <end position="380"/>
    </location>
</feature>
<dbReference type="SUPFAM" id="SSF143548">
    <property type="entry name" value="Serine metabolism enzymes domain"/>
    <property type="match status" value="1"/>
</dbReference>
<dbReference type="InterPro" id="IPR007214">
    <property type="entry name" value="YbaK/aa-tRNA-synth-assoc-dom"/>
</dbReference>
<feature type="domain" description="Serine dehydratase-like alpha subunit" evidence="11">
    <location>
        <begin position="160"/>
        <end position="272"/>
    </location>
</feature>
<evidence type="ECO:0000256" key="5">
    <source>
        <dbReference type="ARBA" id="ARBA00022485"/>
    </source>
</evidence>
<evidence type="ECO:0000313" key="15">
    <source>
        <dbReference type="Proteomes" id="UP000218231"/>
    </source>
</evidence>
<proteinExistence type="inferred from homology"/>
<evidence type="ECO:0000256" key="9">
    <source>
        <dbReference type="ARBA" id="ARBA00023239"/>
    </source>
</evidence>
<organism evidence="14 15">
    <name type="scientific">Diploscapter pachys</name>
    <dbReference type="NCBI Taxonomy" id="2018661"/>
    <lineage>
        <taxon>Eukaryota</taxon>
        <taxon>Metazoa</taxon>
        <taxon>Ecdysozoa</taxon>
        <taxon>Nematoda</taxon>
        <taxon>Chromadorea</taxon>
        <taxon>Rhabditida</taxon>
        <taxon>Rhabditina</taxon>
        <taxon>Rhabditomorpha</taxon>
        <taxon>Rhabditoidea</taxon>
        <taxon>Rhabditidae</taxon>
        <taxon>Diploscapter</taxon>
    </lineage>
</organism>
<evidence type="ECO:0000256" key="6">
    <source>
        <dbReference type="ARBA" id="ARBA00022723"/>
    </source>
</evidence>
<dbReference type="OrthoDB" id="192663at2759"/>
<evidence type="ECO:0000256" key="2">
    <source>
        <dbReference type="ARBA" id="ARBA00004742"/>
    </source>
</evidence>
<keyword evidence="9" id="KW-0456">Lyase</keyword>
<dbReference type="Pfam" id="PF03315">
    <property type="entry name" value="SDH_beta"/>
    <property type="match status" value="1"/>
</dbReference>
<dbReference type="GO" id="GO:0002161">
    <property type="term" value="F:aminoacyl-tRNA deacylase activity"/>
    <property type="evidence" value="ECO:0007669"/>
    <property type="project" value="InterPro"/>
</dbReference>
<evidence type="ECO:0000256" key="1">
    <source>
        <dbReference type="ARBA" id="ARBA00001966"/>
    </source>
</evidence>
<keyword evidence="5" id="KW-0004">4Fe-4S</keyword>
<comment type="caution">
    <text evidence="14">The sequence shown here is derived from an EMBL/GenBank/DDBJ whole genome shotgun (WGS) entry which is preliminary data.</text>
</comment>
<comment type="similarity">
    <text evidence="3">Belongs to the PRORSD1 family.</text>
</comment>
<dbReference type="Gene3D" id="3.30.1330.90">
    <property type="entry name" value="D-3-phosphoglycerate dehydrogenase, domain 3"/>
    <property type="match status" value="1"/>
</dbReference>